<organism evidence="2 3">
    <name type="scientific">Alligator mississippiensis</name>
    <name type="common">American alligator</name>
    <dbReference type="NCBI Taxonomy" id="8496"/>
    <lineage>
        <taxon>Eukaryota</taxon>
        <taxon>Metazoa</taxon>
        <taxon>Chordata</taxon>
        <taxon>Craniata</taxon>
        <taxon>Vertebrata</taxon>
        <taxon>Euteleostomi</taxon>
        <taxon>Archelosauria</taxon>
        <taxon>Archosauria</taxon>
        <taxon>Crocodylia</taxon>
        <taxon>Alligatoridae</taxon>
        <taxon>Alligatorinae</taxon>
        <taxon>Alligator</taxon>
    </lineage>
</organism>
<keyword evidence="3" id="KW-1185">Reference proteome</keyword>
<dbReference type="Proteomes" id="UP000050525">
    <property type="component" value="Unassembled WGS sequence"/>
</dbReference>
<feature type="compositionally biased region" description="Basic and acidic residues" evidence="1">
    <location>
        <begin position="8"/>
        <end position="47"/>
    </location>
</feature>
<proteinExistence type="predicted"/>
<name>A0A151NV21_ALLMI</name>
<evidence type="ECO:0000256" key="1">
    <source>
        <dbReference type="SAM" id="MobiDB-lite"/>
    </source>
</evidence>
<dbReference type="AlphaFoldDB" id="A0A151NV21"/>
<sequence>MELEAQCECEKPQHGVKAQGEEAKRQEREKTAQHQEAEAQRKHEPEVLRLQPNGGDAGPSQAPRGHPKPNSSAFSRYQVGDDPDVFLSIFEKQARRWKVPDEEFMMHMAALVEGNVAVVLNNLPMEQAVDYKTFKEAVQLRFNLGSEFFHNRFRTTVPQGIWESPCTNLRP</sequence>
<dbReference type="PANTHER" id="PTHR46888:SF11">
    <property type="entry name" value="SCAN BOX DOMAIN-CONTAINING PROTEIN"/>
    <property type="match status" value="1"/>
</dbReference>
<protein>
    <submittedName>
        <fullName evidence="2">Uncharacterized protein</fullName>
    </submittedName>
</protein>
<feature type="region of interest" description="Disordered" evidence="1">
    <location>
        <begin position="1"/>
        <end position="77"/>
    </location>
</feature>
<comment type="caution">
    <text evidence="2">The sequence shown here is derived from an EMBL/GenBank/DDBJ whole genome shotgun (WGS) entry which is preliminary data.</text>
</comment>
<reference evidence="2 3" key="1">
    <citation type="journal article" date="2012" name="Genome Biol.">
        <title>Sequencing three crocodilian genomes to illuminate the evolution of archosaurs and amniotes.</title>
        <authorList>
            <person name="St John J.A."/>
            <person name="Braun E.L."/>
            <person name="Isberg S.R."/>
            <person name="Miles L.G."/>
            <person name="Chong A.Y."/>
            <person name="Gongora J."/>
            <person name="Dalzell P."/>
            <person name="Moran C."/>
            <person name="Bed'hom B."/>
            <person name="Abzhanov A."/>
            <person name="Burgess S.C."/>
            <person name="Cooksey A.M."/>
            <person name="Castoe T.A."/>
            <person name="Crawford N.G."/>
            <person name="Densmore L.D."/>
            <person name="Drew J.C."/>
            <person name="Edwards S.V."/>
            <person name="Faircloth B.C."/>
            <person name="Fujita M.K."/>
            <person name="Greenwold M.J."/>
            <person name="Hoffmann F.G."/>
            <person name="Howard J.M."/>
            <person name="Iguchi T."/>
            <person name="Janes D.E."/>
            <person name="Khan S.Y."/>
            <person name="Kohno S."/>
            <person name="de Koning A.J."/>
            <person name="Lance S.L."/>
            <person name="McCarthy F.M."/>
            <person name="McCormack J.E."/>
            <person name="Merchant M.E."/>
            <person name="Peterson D.G."/>
            <person name="Pollock D.D."/>
            <person name="Pourmand N."/>
            <person name="Raney B.J."/>
            <person name="Roessler K.A."/>
            <person name="Sanford J.R."/>
            <person name="Sawyer R.H."/>
            <person name="Schmidt C.J."/>
            <person name="Triplett E.W."/>
            <person name="Tuberville T.D."/>
            <person name="Venegas-Anaya M."/>
            <person name="Howard J.T."/>
            <person name="Jarvis E.D."/>
            <person name="Guillette L.J.Jr."/>
            <person name="Glenn T.C."/>
            <person name="Green R.E."/>
            <person name="Ray D.A."/>
        </authorList>
    </citation>
    <scope>NUCLEOTIDE SEQUENCE [LARGE SCALE GENOMIC DNA]</scope>
    <source>
        <strain evidence="2">KSC_2009_1</strain>
    </source>
</reference>
<evidence type="ECO:0000313" key="3">
    <source>
        <dbReference type="Proteomes" id="UP000050525"/>
    </source>
</evidence>
<accession>A0A151NV21</accession>
<dbReference type="PANTHER" id="PTHR46888">
    <property type="entry name" value="ZINC KNUCKLE DOMAINCONTAINING PROTEIN-RELATED"/>
    <property type="match status" value="1"/>
</dbReference>
<dbReference type="EMBL" id="AKHW03001862">
    <property type="protein sequence ID" value="KYO40762.1"/>
    <property type="molecule type" value="Genomic_DNA"/>
</dbReference>
<evidence type="ECO:0000313" key="2">
    <source>
        <dbReference type="EMBL" id="KYO40762.1"/>
    </source>
</evidence>
<gene>
    <name evidence="2" type="ORF">Y1Q_0009438</name>
</gene>